<dbReference type="Gene3D" id="1.10.10.60">
    <property type="entry name" value="Homeodomain-like"/>
    <property type="match status" value="1"/>
</dbReference>
<dbReference type="InterPro" id="IPR009057">
    <property type="entry name" value="Homeodomain-like_sf"/>
</dbReference>
<dbReference type="GO" id="GO:0000976">
    <property type="term" value="F:transcription cis-regulatory region binding"/>
    <property type="evidence" value="ECO:0007669"/>
    <property type="project" value="TreeGrafter"/>
</dbReference>
<organism evidence="6">
    <name type="scientific">Desulfitobacterium hafniense</name>
    <name type="common">Desulfitobacterium frappieri</name>
    <dbReference type="NCBI Taxonomy" id="49338"/>
    <lineage>
        <taxon>Bacteria</taxon>
        <taxon>Bacillati</taxon>
        <taxon>Bacillota</taxon>
        <taxon>Clostridia</taxon>
        <taxon>Eubacteriales</taxon>
        <taxon>Desulfitobacteriaceae</taxon>
        <taxon>Desulfitobacterium</taxon>
    </lineage>
</organism>
<protein>
    <submittedName>
        <fullName evidence="6 7">Transcriptional regulator</fullName>
    </submittedName>
</protein>
<dbReference type="PATRIC" id="fig|49338.4.peg.2464"/>
<dbReference type="InterPro" id="IPR001647">
    <property type="entry name" value="HTH_TetR"/>
</dbReference>
<evidence type="ECO:0000256" key="2">
    <source>
        <dbReference type="ARBA" id="ARBA00023125"/>
    </source>
</evidence>
<dbReference type="RefSeq" id="WP_015944489.1">
    <property type="nucleotide sequence ID" value="NZ_LK996017.1"/>
</dbReference>
<dbReference type="EMBL" id="LOCK01000012">
    <property type="protein sequence ID" value="KTE92696.1"/>
    <property type="molecule type" value="Genomic_DNA"/>
</dbReference>
<dbReference type="PANTHER" id="PTHR30055">
    <property type="entry name" value="HTH-TYPE TRANSCRIPTIONAL REGULATOR RUTR"/>
    <property type="match status" value="1"/>
</dbReference>
<dbReference type="SUPFAM" id="SSF46689">
    <property type="entry name" value="Homeodomain-like"/>
    <property type="match status" value="1"/>
</dbReference>
<keyword evidence="1" id="KW-0805">Transcription regulation</keyword>
<accession>A0A098B1E9</accession>
<proteinExistence type="predicted"/>
<dbReference type="GO" id="GO:0003700">
    <property type="term" value="F:DNA-binding transcription factor activity"/>
    <property type="evidence" value="ECO:0007669"/>
    <property type="project" value="TreeGrafter"/>
</dbReference>
<evidence type="ECO:0000256" key="1">
    <source>
        <dbReference type="ARBA" id="ARBA00023015"/>
    </source>
</evidence>
<name>A0A098B1E9_DESHA</name>
<feature type="domain" description="HTH tetR-type" evidence="5">
    <location>
        <begin position="1"/>
        <end position="59"/>
    </location>
</feature>
<dbReference type="InterPro" id="IPR036271">
    <property type="entry name" value="Tet_transcr_reg_TetR-rel_C_sf"/>
</dbReference>
<feature type="DNA-binding region" description="H-T-H motif" evidence="4">
    <location>
        <begin position="22"/>
        <end position="41"/>
    </location>
</feature>
<reference evidence="7 8" key="2">
    <citation type="submission" date="2015-12" db="EMBL/GenBank/DDBJ databases">
        <title>Draft Genome Sequence of Desulfitobacterium hafniense Strain DH, a Sulfate-reducing Bacterium Isolated from Paddy Soils.</title>
        <authorList>
            <person name="Bao P."/>
            <person name="Zhang X."/>
            <person name="Li G."/>
        </authorList>
    </citation>
    <scope>NUCLEOTIDE SEQUENCE [LARGE SCALE GENOMIC DNA]</scope>
    <source>
        <strain evidence="7 8">DH</strain>
    </source>
</reference>
<dbReference type="PANTHER" id="PTHR30055:SF234">
    <property type="entry name" value="HTH-TYPE TRANSCRIPTIONAL REGULATOR BETI"/>
    <property type="match status" value="1"/>
</dbReference>
<reference evidence="6" key="1">
    <citation type="submission" date="2014-07" db="EMBL/GenBank/DDBJ databases">
        <authorList>
            <person name="Hornung V.Bastian."/>
        </authorList>
    </citation>
    <scope>NUCLEOTIDE SEQUENCE</scope>
    <source>
        <strain evidence="6">PCE-S</strain>
    </source>
</reference>
<dbReference type="SUPFAM" id="SSF48498">
    <property type="entry name" value="Tetracyclin repressor-like, C-terminal domain"/>
    <property type="match status" value="1"/>
</dbReference>
<evidence type="ECO:0000313" key="8">
    <source>
        <dbReference type="Proteomes" id="UP000054623"/>
    </source>
</evidence>
<evidence type="ECO:0000256" key="3">
    <source>
        <dbReference type="ARBA" id="ARBA00023163"/>
    </source>
</evidence>
<dbReference type="EMBL" id="LK996017">
    <property type="protein sequence ID" value="CDX02177.1"/>
    <property type="molecule type" value="Genomic_DNA"/>
</dbReference>
<dbReference type="InterPro" id="IPR050109">
    <property type="entry name" value="HTH-type_TetR-like_transc_reg"/>
</dbReference>
<sequence length="191" mass="22464">MRDRILEKAYELIQRYGLRGFTMDDVAGELGISKKTIYKSFTSKNQLISRLVDNIVEVEKKTFTEAVSGYSTWLEKFEAMLTMYTPEDIPFRLVDELYRYYPEEKEKIERLAEFRQEIFYPLIQEGQATGKIRLDLNPAIIVSMIHNLFMMPADPKMLESQDITIKQLLEQMKNLVFYGILNHGEDNQDEI</sequence>
<dbReference type="OrthoDB" id="9812134at2"/>
<evidence type="ECO:0000256" key="4">
    <source>
        <dbReference type="PROSITE-ProRule" id="PRU00335"/>
    </source>
</evidence>
<dbReference type="Gene3D" id="1.10.357.10">
    <property type="entry name" value="Tetracycline Repressor, domain 2"/>
    <property type="match status" value="1"/>
</dbReference>
<dbReference type="Pfam" id="PF00440">
    <property type="entry name" value="TetR_N"/>
    <property type="match status" value="1"/>
</dbReference>
<dbReference type="AlphaFoldDB" id="A0A098B1E9"/>
<keyword evidence="3" id="KW-0804">Transcription</keyword>
<dbReference type="PROSITE" id="PS50977">
    <property type="entry name" value="HTH_TETR_2"/>
    <property type="match status" value="1"/>
</dbReference>
<gene>
    <name evidence="7" type="ORF">AT727_18505</name>
    <name evidence="6" type="ORF">DPCES_2290</name>
</gene>
<evidence type="ECO:0000313" key="7">
    <source>
        <dbReference type="EMBL" id="KTE92696.1"/>
    </source>
</evidence>
<evidence type="ECO:0000259" key="5">
    <source>
        <dbReference type="PROSITE" id="PS50977"/>
    </source>
</evidence>
<keyword evidence="2 4" id="KW-0238">DNA-binding</keyword>
<evidence type="ECO:0000313" key="6">
    <source>
        <dbReference type="EMBL" id="CDX02177.1"/>
    </source>
</evidence>
<dbReference type="Proteomes" id="UP000054623">
    <property type="component" value="Unassembled WGS sequence"/>
</dbReference>
<dbReference type="PRINTS" id="PR00455">
    <property type="entry name" value="HTHTETR"/>
</dbReference>